<dbReference type="Pfam" id="PF00753">
    <property type="entry name" value="Lactamase_B"/>
    <property type="match status" value="1"/>
</dbReference>
<dbReference type="EMBL" id="RZNH01000009">
    <property type="protein sequence ID" value="NOU59688.1"/>
    <property type="molecule type" value="Genomic_DNA"/>
</dbReference>
<evidence type="ECO:0000313" key="2">
    <source>
        <dbReference type="EMBL" id="NOU59688.1"/>
    </source>
</evidence>
<dbReference type="PANTHER" id="PTHR13754">
    <property type="entry name" value="METALLO-BETA-LACTAMASE SUPERFAMILY PROTEIN"/>
    <property type="match status" value="1"/>
</dbReference>
<dbReference type="CDD" id="cd07713">
    <property type="entry name" value="DHPS-like_MBL-fold"/>
    <property type="match status" value="1"/>
</dbReference>
<dbReference type="Gene3D" id="3.60.15.10">
    <property type="entry name" value="Ribonuclease Z/Hydroxyacylglutathione hydrolase-like"/>
    <property type="match status" value="1"/>
</dbReference>
<gene>
    <name evidence="2" type="ORF">ELS83_07640</name>
</gene>
<organism evidence="2 3">
    <name type="scientific">Marinifilum caeruleilacunae</name>
    <dbReference type="NCBI Taxonomy" id="2499076"/>
    <lineage>
        <taxon>Bacteria</taxon>
        <taxon>Pseudomonadati</taxon>
        <taxon>Bacteroidota</taxon>
        <taxon>Bacteroidia</taxon>
        <taxon>Marinilabiliales</taxon>
        <taxon>Marinifilaceae</taxon>
    </lineage>
</organism>
<dbReference type="InterPro" id="IPR001279">
    <property type="entry name" value="Metallo-B-lactamas"/>
</dbReference>
<reference evidence="2 3" key="1">
    <citation type="submission" date="2018-12" db="EMBL/GenBank/DDBJ databases">
        <title>Marinifilum JC070 sp. nov., a marine bacterium isolated from Yongle Blue Hole in the South China Sea.</title>
        <authorList>
            <person name="Fu T."/>
        </authorList>
    </citation>
    <scope>NUCLEOTIDE SEQUENCE [LARGE SCALE GENOMIC DNA]</scope>
    <source>
        <strain evidence="2 3">JC070</strain>
    </source>
</reference>
<dbReference type="InterPro" id="IPR052926">
    <property type="entry name" value="Metallo-beta-lactamase_dom"/>
</dbReference>
<dbReference type="SUPFAM" id="SSF56281">
    <property type="entry name" value="Metallo-hydrolase/oxidoreductase"/>
    <property type="match status" value="1"/>
</dbReference>
<protein>
    <submittedName>
        <fullName evidence="2">MBL fold metallo-hydrolase</fullName>
    </submittedName>
</protein>
<keyword evidence="3" id="KW-1185">Reference proteome</keyword>
<proteinExistence type="predicted"/>
<comment type="caution">
    <text evidence="2">The sequence shown here is derived from an EMBL/GenBank/DDBJ whole genome shotgun (WGS) entry which is preliminary data.</text>
</comment>
<dbReference type="InterPro" id="IPR041712">
    <property type="entry name" value="DHPS-like_MBL-fold"/>
</dbReference>
<feature type="domain" description="Metallo-beta-lactamase" evidence="1">
    <location>
        <begin position="122"/>
        <end position="181"/>
    </location>
</feature>
<evidence type="ECO:0000259" key="1">
    <source>
        <dbReference type="Pfam" id="PF00753"/>
    </source>
</evidence>
<dbReference type="InterPro" id="IPR036866">
    <property type="entry name" value="RibonucZ/Hydroxyglut_hydro"/>
</dbReference>
<name>A0ABX1WUB6_9BACT</name>
<dbReference type="Proteomes" id="UP000732105">
    <property type="component" value="Unassembled WGS sequence"/>
</dbReference>
<accession>A0ABX1WUB6</accession>
<sequence>MNQPNFITNQNSLFMKSVILSLLVLICFLNAFSQQDQYKATQAEIDRMHQELKADTMLAKFISWHGDAESMYHAYKKNLHLADSIWKADQASLSVMDIGETEKLEIIPLIDWFTASDSLQGENGLAYLIKTDDTTILFDLGLNPKTKHPSPLLHNMEKLGVSINEIDMMVISHNHPDHVGGPKWSMENTFSLSNYQMELQNMPVYVPKPMTYPGLHPQYIPKPTKIAKGVATIGIIHKPIFLNDIAEQALAVNVKGKGIVLISGCGHQSIEKIVQRTDLLFEEPLYGMLGGFHFPMEEKRNITWIYKYFVVDKMPWERLSDQDVQYNIELLKNKGVKCIGFSGHDSCDRSLKLFELAFGKGFRKMTVGQSIVLK</sequence>
<evidence type="ECO:0000313" key="3">
    <source>
        <dbReference type="Proteomes" id="UP000732105"/>
    </source>
</evidence>
<dbReference type="PANTHER" id="PTHR13754:SF13">
    <property type="entry name" value="METALLO-BETA-LACTAMASE SUPERFAMILY PROTEIN (AFU_ORTHOLOGUE AFUA_3G07630)"/>
    <property type="match status" value="1"/>
</dbReference>